<evidence type="ECO:0000313" key="1">
    <source>
        <dbReference type="EMBL" id="CAB4035118.1"/>
    </source>
</evidence>
<name>A0A6S7JVJ9_PARCT</name>
<dbReference type="AlphaFoldDB" id="A0A6S7JVJ9"/>
<dbReference type="PANTHER" id="PTHR21610:SF9">
    <property type="entry name" value="VON WILLEBRAND FACTOR A DOMAIN-CONTAINING PROTEIN 8"/>
    <property type="match status" value="1"/>
</dbReference>
<dbReference type="EMBL" id="CACRXK020020729">
    <property type="protein sequence ID" value="CAB4035118.1"/>
    <property type="molecule type" value="Genomic_DNA"/>
</dbReference>
<keyword evidence="2" id="KW-1185">Reference proteome</keyword>
<dbReference type="OrthoDB" id="5186at2759"/>
<dbReference type="GO" id="GO:0005737">
    <property type="term" value="C:cytoplasm"/>
    <property type="evidence" value="ECO:0007669"/>
    <property type="project" value="TreeGrafter"/>
</dbReference>
<evidence type="ECO:0000313" key="2">
    <source>
        <dbReference type="Proteomes" id="UP001152795"/>
    </source>
</evidence>
<sequence length="109" mass="12382">MNRLVIAGSQWPAGQLWQVGRLYSLMRPSVCQRTFSDEAVRIGNVRIPLKTPKHVEKVPLKYYTGTGSNNSESILQHLKWIMQKDELGQDIFLIGPPGSLRRTLAMQYA</sequence>
<dbReference type="Proteomes" id="UP001152795">
    <property type="component" value="Unassembled WGS sequence"/>
</dbReference>
<dbReference type="InterPro" id="IPR039891">
    <property type="entry name" value="VWA8"/>
</dbReference>
<feature type="non-terminal residue" evidence="1">
    <location>
        <position position="1"/>
    </location>
</feature>
<protein>
    <submittedName>
        <fullName evidence="1">von Willebrand factor A domain-containing 8-like</fullName>
    </submittedName>
</protein>
<comment type="caution">
    <text evidence="1">The sequence shown here is derived from an EMBL/GenBank/DDBJ whole genome shotgun (WGS) entry which is preliminary data.</text>
</comment>
<proteinExistence type="predicted"/>
<dbReference type="PANTHER" id="PTHR21610">
    <property type="entry name" value="VON WILLEBRAND FACTOR A DOMAIN-CONTAINING PROTEIN 8"/>
    <property type="match status" value="1"/>
</dbReference>
<organism evidence="1 2">
    <name type="scientific">Paramuricea clavata</name>
    <name type="common">Red gorgonian</name>
    <name type="synonym">Violescent sea-whip</name>
    <dbReference type="NCBI Taxonomy" id="317549"/>
    <lineage>
        <taxon>Eukaryota</taxon>
        <taxon>Metazoa</taxon>
        <taxon>Cnidaria</taxon>
        <taxon>Anthozoa</taxon>
        <taxon>Octocorallia</taxon>
        <taxon>Malacalcyonacea</taxon>
        <taxon>Plexauridae</taxon>
        <taxon>Paramuricea</taxon>
    </lineage>
</organism>
<accession>A0A6S7JVJ9</accession>
<reference evidence="1" key="1">
    <citation type="submission" date="2020-04" db="EMBL/GenBank/DDBJ databases">
        <authorList>
            <person name="Alioto T."/>
            <person name="Alioto T."/>
            <person name="Gomez Garrido J."/>
        </authorList>
    </citation>
    <scope>NUCLEOTIDE SEQUENCE</scope>
    <source>
        <strain evidence="1">A484AB</strain>
    </source>
</reference>
<gene>
    <name evidence="1" type="ORF">PACLA_8A084943</name>
</gene>